<keyword evidence="5 6" id="KW-0472">Membrane</keyword>
<evidence type="ECO:0000256" key="4">
    <source>
        <dbReference type="ARBA" id="ARBA00022989"/>
    </source>
</evidence>
<feature type="transmembrane region" description="Helical" evidence="6">
    <location>
        <begin position="22"/>
        <end position="48"/>
    </location>
</feature>
<proteinExistence type="predicted"/>
<evidence type="ECO:0000256" key="3">
    <source>
        <dbReference type="ARBA" id="ARBA00022692"/>
    </source>
</evidence>
<dbReference type="GO" id="GO:0005886">
    <property type="term" value="C:plasma membrane"/>
    <property type="evidence" value="ECO:0007669"/>
    <property type="project" value="UniProtKB-SubCell"/>
</dbReference>
<sequence length="204" mass="21112">MMAPGLDTVLVIRTATAEGGRAAMGVVGGICCGVLVWGLAAAFGFTALVAASPLAFNILKVAGALYLVWLGLQLIGKSCRALAQPGDLLGGVTPPGKGRQPAAGLWRSWRVGFMSNLLNPGFGLVVLTLFPQFVPAHAPVAHSMMVLTCVQVAIAAAWFGLLAAVGLPLGRLLARPVVVRWFDILTGVVFLLFAAQLALAHAPH</sequence>
<dbReference type="KEGG" id="swf:E3E12_04480"/>
<gene>
    <name evidence="7" type="ORF">E3E12_04480</name>
</gene>
<reference evidence="7 8" key="1">
    <citation type="submission" date="2019-03" db="EMBL/GenBank/DDBJ databases">
        <title>The complete genome sequence of Swingsia_sp. F3b2 LMG30590(T).</title>
        <authorList>
            <person name="Chua K.-O."/>
            <person name="Chan K.-G."/>
            <person name="See-Too W.-S."/>
        </authorList>
    </citation>
    <scope>NUCLEOTIDE SEQUENCE [LARGE SCALE GENOMIC DNA]</scope>
    <source>
        <strain evidence="7 8">F3b2</strain>
    </source>
</reference>
<feature type="transmembrane region" description="Helical" evidence="6">
    <location>
        <begin position="54"/>
        <end position="72"/>
    </location>
</feature>
<dbReference type="AlphaFoldDB" id="A0A4Y6UCS4"/>
<evidence type="ECO:0000256" key="6">
    <source>
        <dbReference type="SAM" id="Phobius"/>
    </source>
</evidence>
<keyword evidence="2" id="KW-1003">Cell membrane</keyword>
<keyword evidence="4 6" id="KW-1133">Transmembrane helix</keyword>
<dbReference type="Pfam" id="PF01810">
    <property type="entry name" value="LysE"/>
    <property type="match status" value="1"/>
</dbReference>
<dbReference type="PANTHER" id="PTHR30086">
    <property type="entry name" value="ARGININE EXPORTER PROTEIN ARGO"/>
    <property type="match status" value="1"/>
</dbReference>
<dbReference type="GO" id="GO:0015171">
    <property type="term" value="F:amino acid transmembrane transporter activity"/>
    <property type="evidence" value="ECO:0007669"/>
    <property type="project" value="TreeGrafter"/>
</dbReference>
<evidence type="ECO:0000256" key="1">
    <source>
        <dbReference type="ARBA" id="ARBA00004651"/>
    </source>
</evidence>
<dbReference type="InterPro" id="IPR001123">
    <property type="entry name" value="LeuE-type"/>
</dbReference>
<dbReference type="EMBL" id="CP038231">
    <property type="protein sequence ID" value="QDH14378.1"/>
    <property type="molecule type" value="Genomic_DNA"/>
</dbReference>
<evidence type="ECO:0000313" key="7">
    <source>
        <dbReference type="EMBL" id="QDH14378.1"/>
    </source>
</evidence>
<dbReference type="Proteomes" id="UP000318709">
    <property type="component" value="Chromosome"/>
</dbReference>
<evidence type="ECO:0000256" key="2">
    <source>
        <dbReference type="ARBA" id="ARBA00022475"/>
    </source>
</evidence>
<protein>
    <submittedName>
        <fullName evidence="7">LysE family translocator</fullName>
    </submittedName>
</protein>
<feature type="transmembrane region" description="Helical" evidence="6">
    <location>
        <begin position="117"/>
        <end position="138"/>
    </location>
</feature>
<keyword evidence="3 6" id="KW-0812">Transmembrane</keyword>
<dbReference type="PANTHER" id="PTHR30086:SF20">
    <property type="entry name" value="ARGININE EXPORTER PROTEIN ARGO-RELATED"/>
    <property type="match status" value="1"/>
</dbReference>
<feature type="transmembrane region" description="Helical" evidence="6">
    <location>
        <begin position="181"/>
        <end position="202"/>
    </location>
</feature>
<dbReference type="OrthoDB" id="9807053at2"/>
<accession>A0A4Y6UCS4</accession>
<name>A0A4Y6UCS4_9PROT</name>
<comment type="subcellular location">
    <subcellularLocation>
        <location evidence="1">Cell membrane</location>
        <topology evidence="1">Multi-pass membrane protein</topology>
    </subcellularLocation>
</comment>
<feature type="transmembrane region" description="Helical" evidence="6">
    <location>
        <begin position="144"/>
        <end position="169"/>
    </location>
</feature>
<evidence type="ECO:0000256" key="5">
    <source>
        <dbReference type="ARBA" id="ARBA00023136"/>
    </source>
</evidence>
<keyword evidence="8" id="KW-1185">Reference proteome</keyword>
<organism evidence="7 8">
    <name type="scientific">Formicincola oecophyllae</name>
    <dbReference type="NCBI Taxonomy" id="2558361"/>
    <lineage>
        <taxon>Bacteria</taxon>
        <taxon>Pseudomonadati</taxon>
        <taxon>Pseudomonadota</taxon>
        <taxon>Alphaproteobacteria</taxon>
        <taxon>Acetobacterales</taxon>
        <taxon>Acetobacteraceae</taxon>
        <taxon>Formicincola</taxon>
    </lineage>
</organism>
<evidence type="ECO:0000313" key="8">
    <source>
        <dbReference type="Proteomes" id="UP000318709"/>
    </source>
</evidence>